<dbReference type="InterPro" id="IPR008254">
    <property type="entry name" value="Flavodoxin/NO_synth"/>
</dbReference>
<dbReference type="Gene3D" id="3.40.50.360">
    <property type="match status" value="1"/>
</dbReference>
<dbReference type="PANTHER" id="PTHR38030">
    <property type="entry name" value="PROTOPORPHYRINOGEN IX DEHYDROGENASE [MENAQUINONE]"/>
    <property type="match status" value="1"/>
</dbReference>
<dbReference type="GO" id="GO:0006783">
    <property type="term" value="P:heme biosynthetic process"/>
    <property type="evidence" value="ECO:0007669"/>
    <property type="project" value="TreeGrafter"/>
</dbReference>
<name>A0A484HQ00_9BACT</name>
<evidence type="ECO:0000313" key="3">
    <source>
        <dbReference type="EMBL" id="VEN74935.1"/>
    </source>
</evidence>
<dbReference type="PROSITE" id="PS00201">
    <property type="entry name" value="FLAVODOXIN"/>
    <property type="match status" value="1"/>
</dbReference>
<dbReference type="SUPFAM" id="SSF52218">
    <property type="entry name" value="Flavoproteins"/>
    <property type="match status" value="1"/>
</dbReference>
<dbReference type="AlphaFoldDB" id="A0A484HQ00"/>
<proteinExistence type="predicted"/>
<comment type="cofactor">
    <cofactor evidence="1">
        <name>FMN</name>
        <dbReference type="ChEBI" id="CHEBI:58210"/>
    </cofactor>
</comment>
<organism evidence="3">
    <name type="scientific">uncultured Desulfobacteraceae bacterium</name>
    <dbReference type="NCBI Taxonomy" id="218296"/>
    <lineage>
        <taxon>Bacteria</taxon>
        <taxon>Pseudomonadati</taxon>
        <taxon>Thermodesulfobacteriota</taxon>
        <taxon>Desulfobacteria</taxon>
        <taxon>Desulfobacterales</taxon>
        <taxon>Desulfobacteraceae</taxon>
        <taxon>environmental samples</taxon>
    </lineage>
</organism>
<sequence length="161" mass="17341">MNSLVVYSSKTGNTKKLADALFEALEGEKEIFPIADAPDPDGYDLIAVGFWLMAGKPDPQSTQYLEKIREKNLFLFATHGAANKSDHARNALKTAGELAAGSRIVGSYNCQGEVNPRVLEKVKAKPSPPVWLDDVPGAVGHPDASDITEIKRLASSLDFEG</sequence>
<dbReference type="GO" id="GO:0009055">
    <property type="term" value="F:electron transfer activity"/>
    <property type="evidence" value="ECO:0007669"/>
    <property type="project" value="InterPro"/>
</dbReference>
<dbReference type="InterPro" id="IPR001226">
    <property type="entry name" value="Flavodoxin_CS"/>
</dbReference>
<dbReference type="Pfam" id="PF12641">
    <property type="entry name" value="Flavodoxin_3"/>
    <property type="match status" value="1"/>
</dbReference>
<reference evidence="3" key="1">
    <citation type="submission" date="2019-01" db="EMBL/GenBank/DDBJ databases">
        <authorList>
            <consortium name="Genoscope - CEA"/>
            <person name="William W."/>
        </authorList>
    </citation>
    <scope>NUCLEOTIDE SEQUENCE</scope>
    <source>
        <strain evidence="3">CR-1</strain>
    </source>
</reference>
<gene>
    <name evidence="3" type="ORF">EPICR_50215</name>
</gene>
<dbReference type="InterPro" id="IPR052200">
    <property type="entry name" value="Protoporphyrinogen_IX_DH"/>
</dbReference>
<evidence type="ECO:0000259" key="2">
    <source>
        <dbReference type="Pfam" id="PF12641"/>
    </source>
</evidence>
<dbReference type="GO" id="GO:0070819">
    <property type="term" value="F:menaquinone-dependent protoporphyrinogen oxidase activity"/>
    <property type="evidence" value="ECO:0007669"/>
    <property type="project" value="TreeGrafter"/>
</dbReference>
<dbReference type="InterPro" id="IPR029039">
    <property type="entry name" value="Flavoprotein-like_sf"/>
</dbReference>
<dbReference type="PANTHER" id="PTHR38030:SF2">
    <property type="entry name" value="PROTOPORPHYRINOGEN IX DEHYDROGENASE [QUINONE]"/>
    <property type="match status" value="1"/>
</dbReference>
<feature type="domain" description="Flavodoxin-like" evidence="2">
    <location>
        <begin position="4"/>
        <end position="153"/>
    </location>
</feature>
<evidence type="ECO:0000256" key="1">
    <source>
        <dbReference type="ARBA" id="ARBA00001917"/>
    </source>
</evidence>
<accession>A0A484HQ00</accession>
<dbReference type="EMBL" id="CAACVI010000045">
    <property type="protein sequence ID" value="VEN74935.1"/>
    <property type="molecule type" value="Genomic_DNA"/>
</dbReference>
<dbReference type="GO" id="GO:0010181">
    <property type="term" value="F:FMN binding"/>
    <property type="evidence" value="ECO:0007669"/>
    <property type="project" value="InterPro"/>
</dbReference>
<protein>
    <submittedName>
        <fullName evidence="3">Flavodoxin</fullName>
    </submittedName>
</protein>